<feature type="compositionally biased region" description="Polar residues" evidence="1">
    <location>
        <begin position="273"/>
        <end position="288"/>
    </location>
</feature>
<evidence type="ECO:0000313" key="3">
    <source>
        <dbReference type="Proteomes" id="UP000267821"/>
    </source>
</evidence>
<dbReference type="InParanoid" id="A0A3N4M549"/>
<accession>A0A3N4M549</accession>
<feature type="region of interest" description="Disordered" evidence="1">
    <location>
        <begin position="232"/>
        <end position="351"/>
    </location>
</feature>
<feature type="region of interest" description="Disordered" evidence="1">
    <location>
        <begin position="129"/>
        <end position="154"/>
    </location>
</feature>
<dbReference type="Proteomes" id="UP000267821">
    <property type="component" value="Unassembled WGS sequence"/>
</dbReference>
<name>A0A3N4M549_9PEZI</name>
<dbReference type="AlphaFoldDB" id="A0A3N4M549"/>
<evidence type="ECO:0000313" key="2">
    <source>
        <dbReference type="EMBL" id="RPB28959.1"/>
    </source>
</evidence>
<sequence>MPAKAIPIIVAAVVATGIVIYNNREQIVELYERGRNKLAQSLHKIADQVGARQREGPMGYSDLDEAYRRRSFDDRLRREEEAEGFLQPYGKISNPEGRTTGRAQNAPARYRQRNTGGECHVLYDLPAVKEDLPPLPPRRTLESAPSESGYGSEQTAFISSPLRPARVQQQSSPLAQQSEVIMPSAPPAEPAPRALSPPAPALPVSAAVVVAGAAVGATVAAALTPEALTSLPTSLPTSPSTLPDAQSPPSTHSSSSHSEPDVIPPNPFESAASYMSTQEWINNTSCGSSEDGDSRPPTQAGQGSDDGSVVGAGEIVDIPEVVSEFGSGSDGEFDDAASWTELGSETSENDY</sequence>
<dbReference type="EMBL" id="ML121528">
    <property type="protein sequence ID" value="RPB28959.1"/>
    <property type="molecule type" value="Genomic_DNA"/>
</dbReference>
<organism evidence="2 3">
    <name type="scientific">Terfezia boudieri ATCC MYA-4762</name>
    <dbReference type="NCBI Taxonomy" id="1051890"/>
    <lineage>
        <taxon>Eukaryota</taxon>
        <taxon>Fungi</taxon>
        <taxon>Dikarya</taxon>
        <taxon>Ascomycota</taxon>
        <taxon>Pezizomycotina</taxon>
        <taxon>Pezizomycetes</taxon>
        <taxon>Pezizales</taxon>
        <taxon>Pezizaceae</taxon>
        <taxon>Terfezia</taxon>
    </lineage>
</organism>
<dbReference type="OrthoDB" id="5410696at2759"/>
<feature type="compositionally biased region" description="Low complexity" evidence="1">
    <location>
        <begin position="232"/>
        <end position="257"/>
    </location>
</feature>
<feature type="compositionally biased region" description="Polar residues" evidence="1">
    <location>
        <begin position="341"/>
        <end position="351"/>
    </location>
</feature>
<protein>
    <submittedName>
        <fullName evidence="2">Uncharacterized protein</fullName>
    </submittedName>
</protein>
<evidence type="ECO:0000256" key="1">
    <source>
        <dbReference type="SAM" id="MobiDB-lite"/>
    </source>
</evidence>
<gene>
    <name evidence="2" type="ORF">L211DRAFT_250453</name>
</gene>
<reference evidence="2 3" key="1">
    <citation type="journal article" date="2018" name="Nat. Ecol. Evol.">
        <title>Pezizomycetes genomes reveal the molecular basis of ectomycorrhizal truffle lifestyle.</title>
        <authorList>
            <person name="Murat C."/>
            <person name="Payen T."/>
            <person name="Noel B."/>
            <person name="Kuo A."/>
            <person name="Morin E."/>
            <person name="Chen J."/>
            <person name="Kohler A."/>
            <person name="Krizsan K."/>
            <person name="Balestrini R."/>
            <person name="Da Silva C."/>
            <person name="Montanini B."/>
            <person name="Hainaut M."/>
            <person name="Levati E."/>
            <person name="Barry K.W."/>
            <person name="Belfiori B."/>
            <person name="Cichocki N."/>
            <person name="Clum A."/>
            <person name="Dockter R.B."/>
            <person name="Fauchery L."/>
            <person name="Guy J."/>
            <person name="Iotti M."/>
            <person name="Le Tacon F."/>
            <person name="Lindquist E.A."/>
            <person name="Lipzen A."/>
            <person name="Malagnac F."/>
            <person name="Mello A."/>
            <person name="Molinier V."/>
            <person name="Miyauchi S."/>
            <person name="Poulain J."/>
            <person name="Riccioni C."/>
            <person name="Rubini A."/>
            <person name="Sitrit Y."/>
            <person name="Splivallo R."/>
            <person name="Traeger S."/>
            <person name="Wang M."/>
            <person name="Zifcakova L."/>
            <person name="Wipf D."/>
            <person name="Zambonelli A."/>
            <person name="Paolocci F."/>
            <person name="Nowrousian M."/>
            <person name="Ottonello S."/>
            <person name="Baldrian P."/>
            <person name="Spatafora J.W."/>
            <person name="Henrissat B."/>
            <person name="Nagy L.G."/>
            <person name="Aury J.M."/>
            <person name="Wincker P."/>
            <person name="Grigoriev I.V."/>
            <person name="Bonfante P."/>
            <person name="Martin F.M."/>
        </authorList>
    </citation>
    <scope>NUCLEOTIDE SEQUENCE [LARGE SCALE GENOMIC DNA]</scope>
    <source>
        <strain evidence="2 3">ATCC MYA-4762</strain>
    </source>
</reference>
<proteinExistence type="predicted"/>
<feature type="compositionally biased region" description="Polar residues" evidence="1">
    <location>
        <begin position="143"/>
        <end position="154"/>
    </location>
</feature>
<feature type="region of interest" description="Disordered" evidence="1">
    <location>
        <begin position="83"/>
        <end position="115"/>
    </location>
</feature>
<keyword evidence="3" id="KW-1185">Reference proteome</keyword>